<evidence type="ECO:0000259" key="2">
    <source>
        <dbReference type="PROSITE" id="PS51192"/>
    </source>
</evidence>
<dbReference type="InterPro" id="IPR038718">
    <property type="entry name" value="SNF2-like_sf"/>
</dbReference>
<dbReference type="InterPro" id="IPR027417">
    <property type="entry name" value="P-loop_NTPase"/>
</dbReference>
<evidence type="ECO:0000256" key="1">
    <source>
        <dbReference type="ARBA" id="ARBA00022801"/>
    </source>
</evidence>
<dbReference type="STRING" id="410332.SAMN04488550_2639"/>
<gene>
    <name evidence="4" type="ORF">GM1_021_00430</name>
</gene>
<dbReference type="Proteomes" id="UP000035009">
    <property type="component" value="Unassembled WGS sequence"/>
</dbReference>
<evidence type="ECO:0000259" key="3">
    <source>
        <dbReference type="PROSITE" id="PS51194"/>
    </source>
</evidence>
<dbReference type="InterPro" id="IPR049730">
    <property type="entry name" value="SNF2/RAD54-like_C"/>
</dbReference>
<name>M3UY99_GORML</name>
<dbReference type="PANTHER" id="PTHR10799">
    <property type="entry name" value="SNF2/RAD54 HELICASE FAMILY"/>
    <property type="match status" value="1"/>
</dbReference>
<feature type="domain" description="Helicase ATP-binding" evidence="2">
    <location>
        <begin position="124"/>
        <end position="278"/>
    </location>
</feature>
<dbReference type="GO" id="GO:0016787">
    <property type="term" value="F:hydrolase activity"/>
    <property type="evidence" value="ECO:0007669"/>
    <property type="project" value="UniProtKB-KW"/>
</dbReference>
<dbReference type="PROSITE" id="PS51194">
    <property type="entry name" value="HELICASE_CTER"/>
    <property type="match status" value="1"/>
</dbReference>
<protein>
    <submittedName>
        <fullName evidence="4">Putative helicase</fullName>
    </submittedName>
</protein>
<dbReference type="EMBL" id="BAOP01000021">
    <property type="protein sequence ID" value="GAC80757.1"/>
    <property type="molecule type" value="Genomic_DNA"/>
</dbReference>
<dbReference type="GO" id="GO:0004386">
    <property type="term" value="F:helicase activity"/>
    <property type="evidence" value="ECO:0007669"/>
    <property type="project" value="UniProtKB-KW"/>
</dbReference>
<comment type="caution">
    <text evidence="4">The sequence shown here is derived from an EMBL/GenBank/DDBJ whole genome shotgun (WGS) entry which is preliminary data.</text>
</comment>
<dbReference type="RefSeq" id="WP_008379992.1">
    <property type="nucleotide sequence ID" value="NZ_BAOP01000021.1"/>
</dbReference>
<keyword evidence="4" id="KW-0547">Nucleotide-binding</keyword>
<reference evidence="4 5" key="1">
    <citation type="submission" date="2013-02" db="EMBL/GenBank/DDBJ databases">
        <title>Whole genome shotgun sequence of Gordonia malaquae NBRC 108250.</title>
        <authorList>
            <person name="Yoshida I."/>
            <person name="Hosoyama A."/>
            <person name="Tsuchikane K."/>
            <person name="Ando Y."/>
            <person name="Baba S."/>
            <person name="Ohji S."/>
            <person name="Hamada M."/>
            <person name="Tamura T."/>
            <person name="Yamazoe A."/>
            <person name="Yamazaki S."/>
            <person name="Fujita N."/>
        </authorList>
    </citation>
    <scope>NUCLEOTIDE SEQUENCE [LARGE SCALE GENOMIC DNA]</scope>
    <source>
        <strain evidence="4 5">NBRC 108250</strain>
    </source>
</reference>
<dbReference type="InterPro" id="IPR014001">
    <property type="entry name" value="Helicase_ATP-bd"/>
</dbReference>
<dbReference type="SMART" id="SM00487">
    <property type="entry name" value="DEXDc"/>
    <property type="match status" value="1"/>
</dbReference>
<evidence type="ECO:0000313" key="5">
    <source>
        <dbReference type="Proteomes" id="UP000035009"/>
    </source>
</evidence>
<keyword evidence="4" id="KW-0347">Helicase</keyword>
<dbReference type="AlphaFoldDB" id="M3UY99"/>
<dbReference type="eggNOG" id="COG0553">
    <property type="taxonomic scope" value="Bacteria"/>
</dbReference>
<evidence type="ECO:0000313" key="4">
    <source>
        <dbReference type="EMBL" id="GAC80757.1"/>
    </source>
</evidence>
<dbReference type="PROSITE" id="PS51192">
    <property type="entry name" value="HELICASE_ATP_BIND_1"/>
    <property type="match status" value="1"/>
</dbReference>
<dbReference type="SMART" id="SM00490">
    <property type="entry name" value="HELICc"/>
    <property type="match status" value="1"/>
</dbReference>
<keyword evidence="1" id="KW-0378">Hydrolase</keyword>
<sequence length="573" mass="61355">MFALWTGERSAPDEPALRMPIPVGYGREKQLVPTALAYRIVDVADLPDDATASVRAWHALGSDPLADVVLPASAHAVLNAVGDAVVSAEYARQTFSATVEVEAGLADRLTADLRPYQVRGISWLDEVCADGGGILADEMGLGKTLQSIGHLALSASGPALVVGPTGLVTNWLREIARWAPDALHAVDYRGGDLPELGGNVPTVVVTGYPTLRRHTEALAAVEWSRVVFDEAQALKNSRTQVSKAARRLRADATIALTGTPVENSLDELWSLLNLVAPSEFGNRALFRRRYAAPIQAGSSEAKLRMHDAISGRVMRRTKSDVAASLGPKIHTDIECDLSSEQARLYDAILDQASDDGFGDGIGRRGAILAALTKLKQVCNHPMLAGAGRPGDVDGRSGKLDVATDIVVTNLENDSPTVVFTQYRETGELLAAHFGAVLDVRVPFLHGGLSRAERDRIVDDYQAGRGCGVLVASLKAAGTGLTLTRAADVIHFDRWWNPAVEAQATDRVHRIGQERVVTVTTLTTAGTVEEHIAAMHDRKSALDLDADAGALAVLTELSDEKLIEVLRRNREETA</sequence>
<dbReference type="CDD" id="cd18793">
    <property type="entry name" value="SF2_C_SNF"/>
    <property type="match status" value="1"/>
</dbReference>
<dbReference type="InterPro" id="IPR000330">
    <property type="entry name" value="SNF2_N"/>
</dbReference>
<dbReference type="SUPFAM" id="SSF52540">
    <property type="entry name" value="P-loop containing nucleoside triphosphate hydrolases"/>
    <property type="match status" value="2"/>
</dbReference>
<dbReference type="Pfam" id="PF00176">
    <property type="entry name" value="SNF2-rel_dom"/>
    <property type="match status" value="1"/>
</dbReference>
<dbReference type="InterPro" id="IPR001650">
    <property type="entry name" value="Helicase_C-like"/>
</dbReference>
<dbReference type="Pfam" id="PF00271">
    <property type="entry name" value="Helicase_C"/>
    <property type="match status" value="1"/>
</dbReference>
<dbReference type="Gene3D" id="3.40.50.300">
    <property type="entry name" value="P-loop containing nucleotide triphosphate hydrolases"/>
    <property type="match status" value="1"/>
</dbReference>
<organism evidence="4 5">
    <name type="scientific">Gordonia malaquae NBRC 108250</name>
    <dbReference type="NCBI Taxonomy" id="1223542"/>
    <lineage>
        <taxon>Bacteria</taxon>
        <taxon>Bacillati</taxon>
        <taxon>Actinomycetota</taxon>
        <taxon>Actinomycetes</taxon>
        <taxon>Mycobacteriales</taxon>
        <taxon>Gordoniaceae</taxon>
        <taxon>Gordonia</taxon>
    </lineage>
</organism>
<feature type="domain" description="Helicase C-terminal" evidence="3">
    <location>
        <begin position="402"/>
        <end position="557"/>
    </location>
</feature>
<accession>M3UY99</accession>
<dbReference type="Gene3D" id="3.40.50.10810">
    <property type="entry name" value="Tandem AAA-ATPase domain"/>
    <property type="match status" value="1"/>
</dbReference>
<keyword evidence="4" id="KW-0067">ATP-binding</keyword>
<proteinExistence type="predicted"/>
<dbReference type="GO" id="GO:0005524">
    <property type="term" value="F:ATP binding"/>
    <property type="evidence" value="ECO:0007669"/>
    <property type="project" value="InterPro"/>
</dbReference>
<keyword evidence="5" id="KW-1185">Reference proteome</keyword>